<accession>A0A016WZB8</accession>
<dbReference type="EMBL" id="JARK01000057">
    <property type="protein sequence ID" value="EYC44582.1"/>
    <property type="molecule type" value="Genomic_DNA"/>
</dbReference>
<evidence type="ECO:0000313" key="3">
    <source>
        <dbReference type="EMBL" id="EYC44582.1"/>
    </source>
</evidence>
<evidence type="ECO:0000256" key="1">
    <source>
        <dbReference type="SAM" id="Phobius"/>
    </source>
</evidence>
<organism evidence="3 4">
    <name type="scientific">Ancylostoma ceylanicum</name>
    <dbReference type="NCBI Taxonomy" id="53326"/>
    <lineage>
        <taxon>Eukaryota</taxon>
        <taxon>Metazoa</taxon>
        <taxon>Ecdysozoa</taxon>
        <taxon>Nematoda</taxon>
        <taxon>Chromadorea</taxon>
        <taxon>Rhabditida</taxon>
        <taxon>Rhabditina</taxon>
        <taxon>Rhabditomorpha</taxon>
        <taxon>Strongyloidea</taxon>
        <taxon>Ancylostomatidae</taxon>
        <taxon>Ancylostomatinae</taxon>
        <taxon>Ancylostoma</taxon>
    </lineage>
</organism>
<sequence>MAETSQGEVVLVLEAEMLVNSSDYIVDFPCELQVSQLSGCYSCIEGSEISISCRSKQSQFITLSCESHEFTIECGPHNITTKQKLDFYSAFIDITCHTQCGGSKATVPINGTLVYHPSTYQSVFQYNSVEERNNSLFSLVEINFPDLTPLLRTCVSHWKAALVAVTASITMAGLTYLFGPVVIITLLKIAFFVARSVITFVFYVISKILRLILCSKK</sequence>
<comment type="caution">
    <text evidence="3">The sequence shown here is derived from an EMBL/GenBank/DDBJ whole genome shotgun (WGS) entry which is preliminary data.</text>
</comment>
<dbReference type="AlphaFoldDB" id="A0A016WZB8"/>
<protein>
    <recommendedName>
        <fullName evidence="2">Phlebovirus glycoprotein G2 C-terminal domain-containing protein</fullName>
    </recommendedName>
</protein>
<dbReference type="Proteomes" id="UP000024635">
    <property type="component" value="Unassembled WGS sequence"/>
</dbReference>
<feature type="transmembrane region" description="Helical" evidence="1">
    <location>
        <begin position="189"/>
        <end position="213"/>
    </location>
</feature>
<name>A0A016WZB8_9BILA</name>
<keyword evidence="4" id="KW-1185">Reference proteome</keyword>
<gene>
    <name evidence="3" type="primary">Acey_s0457.g1819</name>
    <name evidence="3" type="ORF">Y032_0457g1819</name>
</gene>
<feature type="transmembrane region" description="Helical" evidence="1">
    <location>
        <begin position="160"/>
        <end position="183"/>
    </location>
</feature>
<dbReference type="Pfam" id="PF19019">
    <property type="entry name" value="Phlebo_G2_C"/>
    <property type="match status" value="1"/>
</dbReference>
<keyword evidence="1" id="KW-1133">Transmembrane helix</keyword>
<feature type="domain" description="Phlebovirus glycoprotein G2 C-terminal" evidence="2">
    <location>
        <begin position="30"/>
        <end position="115"/>
    </location>
</feature>
<evidence type="ECO:0000259" key="2">
    <source>
        <dbReference type="Pfam" id="PF19019"/>
    </source>
</evidence>
<dbReference type="OrthoDB" id="5877039at2759"/>
<keyword evidence="1" id="KW-0472">Membrane</keyword>
<reference evidence="4" key="1">
    <citation type="journal article" date="2015" name="Nat. Genet.">
        <title>The genome and transcriptome of the zoonotic hookworm Ancylostoma ceylanicum identify infection-specific gene families.</title>
        <authorList>
            <person name="Schwarz E.M."/>
            <person name="Hu Y."/>
            <person name="Antoshechkin I."/>
            <person name="Miller M.M."/>
            <person name="Sternberg P.W."/>
            <person name="Aroian R.V."/>
        </authorList>
    </citation>
    <scope>NUCLEOTIDE SEQUENCE</scope>
    <source>
        <strain evidence="4">HY135</strain>
    </source>
</reference>
<evidence type="ECO:0000313" key="4">
    <source>
        <dbReference type="Proteomes" id="UP000024635"/>
    </source>
</evidence>
<dbReference type="Gene3D" id="2.60.40.3770">
    <property type="match status" value="1"/>
</dbReference>
<dbReference type="InterPro" id="IPR043603">
    <property type="entry name" value="Phlebo_G2_C"/>
</dbReference>
<keyword evidence="1" id="KW-0812">Transmembrane</keyword>
<proteinExistence type="predicted"/>